<dbReference type="PANTHER" id="PTHR30087:SF1">
    <property type="entry name" value="HYPOTHETICAL CYTOSOLIC PROTEIN"/>
    <property type="match status" value="1"/>
</dbReference>
<reference evidence="1" key="1">
    <citation type="journal article" date="2020" name="mSystems">
        <title>Genome- and Community-Level Interaction Insights into Carbon Utilization and Element Cycling Functions of Hydrothermarchaeota in Hydrothermal Sediment.</title>
        <authorList>
            <person name="Zhou Z."/>
            <person name="Liu Y."/>
            <person name="Xu W."/>
            <person name="Pan J."/>
            <person name="Luo Z.H."/>
            <person name="Li M."/>
        </authorList>
    </citation>
    <scope>NUCLEOTIDE SEQUENCE [LARGE SCALE GENOMIC DNA]</scope>
    <source>
        <strain evidence="1">HyVt-237</strain>
    </source>
</reference>
<proteinExistence type="predicted"/>
<organism evidence="1">
    <name type="scientific">candidate division WOR-3 bacterium</name>
    <dbReference type="NCBI Taxonomy" id="2052148"/>
    <lineage>
        <taxon>Bacteria</taxon>
        <taxon>Bacteria division WOR-3</taxon>
    </lineage>
</organism>
<name>A0A7C0XA88_UNCW3</name>
<comment type="caution">
    <text evidence="1">The sequence shown here is derived from an EMBL/GenBank/DDBJ whole genome shotgun (WGS) entry which is preliminary data.</text>
</comment>
<dbReference type="Proteomes" id="UP000885931">
    <property type="component" value="Unassembled WGS sequence"/>
</dbReference>
<dbReference type="PANTHER" id="PTHR30087">
    <property type="entry name" value="INNER MEMBRANE PROTEIN"/>
    <property type="match status" value="1"/>
</dbReference>
<sequence>MADKIRYIVSACLAGMHTRYDGGATEDPEVIELIRKGLAIPLCPEQLGGLSTPREPAEFRGGDGNDVLEGRARLVGLETGEDKTPYFLKGAREVLRIAELVKPEEIILKEDSPSCGLRCVYIDGVLQKGSGVTAALLVRKGFKVRGVQSRCEKGPSKQV</sequence>
<dbReference type="EMBL" id="DRBW01000021">
    <property type="protein sequence ID" value="HDM89682.1"/>
    <property type="molecule type" value="Genomic_DNA"/>
</dbReference>
<dbReference type="Pfam" id="PF04463">
    <property type="entry name" value="2-thiour_desulf"/>
    <property type="match status" value="1"/>
</dbReference>
<accession>A0A7C0XA88</accession>
<evidence type="ECO:0000313" key="1">
    <source>
        <dbReference type="EMBL" id="HDM89682.1"/>
    </source>
</evidence>
<dbReference type="AlphaFoldDB" id="A0A7C0XA88"/>
<gene>
    <name evidence="1" type="ORF">ENG67_00550</name>
</gene>
<protein>
    <submittedName>
        <fullName evidence="1">DUF523 domain-containing protein</fullName>
    </submittedName>
</protein>
<dbReference type="InterPro" id="IPR007553">
    <property type="entry name" value="2-thiour_desulf"/>
</dbReference>